<dbReference type="PROSITE" id="PS50801">
    <property type="entry name" value="STAS"/>
    <property type="match status" value="1"/>
</dbReference>
<dbReference type="InterPro" id="IPR058548">
    <property type="entry name" value="MlaB-like_STAS"/>
</dbReference>
<accession>A0AB33Z2G8</accession>
<dbReference type="AlphaFoldDB" id="A0AB33Z2G8"/>
<dbReference type="Pfam" id="PF13466">
    <property type="entry name" value="STAS_2"/>
    <property type="match status" value="1"/>
</dbReference>
<dbReference type="InterPro" id="IPR002645">
    <property type="entry name" value="STAS_dom"/>
</dbReference>
<evidence type="ECO:0000313" key="3">
    <source>
        <dbReference type="Proteomes" id="UP000015462"/>
    </source>
</evidence>
<dbReference type="InterPro" id="IPR036513">
    <property type="entry name" value="STAS_dom_sf"/>
</dbReference>
<dbReference type="RefSeq" id="WP_015006440.1">
    <property type="nucleotide sequence ID" value="NZ_FQZJ01000001.1"/>
</dbReference>
<protein>
    <submittedName>
        <fullName evidence="2">Sulfate transporter/antisigma-factor antagonist STAS</fullName>
    </submittedName>
</protein>
<dbReference type="Proteomes" id="UP000015462">
    <property type="component" value="Unassembled WGS sequence"/>
</dbReference>
<dbReference type="SUPFAM" id="SSF52091">
    <property type="entry name" value="SpoIIaa-like"/>
    <property type="match status" value="1"/>
</dbReference>
<evidence type="ECO:0000313" key="2">
    <source>
        <dbReference type="EMBL" id="EPD13530.1"/>
    </source>
</evidence>
<reference evidence="2 3" key="1">
    <citation type="journal article" date="2013" name="Genome Announc.">
        <title>Genome Sequence of the Pyrene- and Fluoranthene-Degrading Bacterium Cycloclasticus sp. Strain PY97M.</title>
        <authorList>
            <person name="Cui Z."/>
            <person name="Xu G."/>
            <person name="Li Q."/>
            <person name="Gao W."/>
            <person name="Zheng L."/>
        </authorList>
    </citation>
    <scope>NUCLEOTIDE SEQUENCE [LARGE SCALE GENOMIC DNA]</scope>
    <source>
        <strain evidence="2 3">PY97M</strain>
    </source>
</reference>
<gene>
    <name evidence="2" type="ORF">L196_03316</name>
</gene>
<comment type="caution">
    <text evidence="2">The sequence shown here is derived from an EMBL/GenBank/DDBJ whole genome shotgun (WGS) entry which is preliminary data.</text>
</comment>
<feature type="domain" description="STAS" evidence="1">
    <location>
        <begin position="13"/>
        <end position="99"/>
    </location>
</feature>
<dbReference type="EMBL" id="ASHL01000002">
    <property type="protein sequence ID" value="EPD13530.1"/>
    <property type="molecule type" value="Genomic_DNA"/>
</dbReference>
<organism evidence="2 3">
    <name type="scientific">Cycloclasticus pugetii</name>
    <dbReference type="NCBI Taxonomy" id="34068"/>
    <lineage>
        <taxon>Bacteria</taxon>
        <taxon>Pseudomonadati</taxon>
        <taxon>Pseudomonadota</taxon>
        <taxon>Gammaproteobacteria</taxon>
        <taxon>Thiotrichales</taxon>
        <taxon>Piscirickettsiaceae</taxon>
        <taxon>Cycloclasticus</taxon>
    </lineage>
</organism>
<sequence>MSNARLEQNDEGVICVSGTLGFDHVAALLLASEPFFAGQADLAFNLNSVEKTDSAGLALLVEWMAMAQRSGQGICFQEIPEQMLEIARVSGLDGILPIV</sequence>
<proteinExistence type="predicted"/>
<dbReference type="Gene3D" id="3.30.750.24">
    <property type="entry name" value="STAS domain"/>
    <property type="match status" value="1"/>
</dbReference>
<dbReference type="CDD" id="cd07043">
    <property type="entry name" value="STAS_anti-anti-sigma_factors"/>
    <property type="match status" value="1"/>
</dbReference>
<evidence type="ECO:0000259" key="1">
    <source>
        <dbReference type="PROSITE" id="PS50801"/>
    </source>
</evidence>
<name>A0AB33Z2G8_9GAMM</name>
<keyword evidence="3" id="KW-1185">Reference proteome</keyword>